<feature type="compositionally biased region" description="Basic and acidic residues" evidence="7">
    <location>
        <begin position="444"/>
        <end position="463"/>
    </location>
</feature>
<dbReference type="AlphaFoldDB" id="A0A366K969"/>
<evidence type="ECO:0000256" key="3">
    <source>
        <dbReference type="ARBA" id="ARBA00022679"/>
    </source>
</evidence>
<evidence type="ECO:0000259" key="9">
    <source>
        <dbReference type="PROSITE" id="PS50011"/>
    </source>
</evidence>
<evidence type="ECO:0000313" key="10">
    <source>
        <dbReference type="EMBL" id="RBP97181.1"/>
    </source>
</evidence>
<dbReference type="GO" id="GO:0005524">
    <property type="term" value="F:ATP binding"/>
    <property type="evidence" value="ECO:0007669"/>
    <property type="project" value="UniProtKB-KW"/>
</dbReference>
<dbReference type="PANTHER" id="PTHR43289">
    <property type="entry name" value="MITOGEN-ACTIVATED PROTEIN KINASE KINASE KINASE 20-RELATED"/>
    <property type="match status" value="1"/>
</dbReference>
<dbReference type="PANTHER" id="PTHR43289:SF6">
    <property type="entry name" value="SERINE_THREONINE-PROTEIN KINASE NEKL-3"/>
    <property type="match status" value="1"/>
</dbReference>
<keyword evidence="3" id="KW-0808">Transferase</keyword>
<feature type="region of interest" description="Disordered" evidence="7">
    <location>
        <begin position="470"/>
        <end position="489"/>
    </location>
</feature>
<evidence type="ECO:0000256" key="7">
    <source>
        <dbReference type="SAM" id="MobiDB-lite"/>
    </source>
</evidence>
<feature type="domain" description="Protein kinase" evidence="9">
    <location>
        <begin position="80"/>
        <end position="349"/>
    </location>
</feature>
<feature type="compositionally biased region" description="Polar residues" evidence="7">
    <location>
        <begin position="473"/>
        <end position="488"/>
    </location>
</feature>
<dbReference type="InterPro" id="IPR008271">
    <property type="entry name" value="Ser/Thr_kinase_AS"/>
</dbReference>
<dbReference type="SMART" id="SM00220">
    <property type="entry name" value="S_TKc"/>
    <property type="match status" value="1"/>
</dbReference>
<evidence type="ECO:0000256" key="6">
    <source>
        <dbReference type="ARBA" id="ARBA00022840"/>
    </source>
</evidence>
<evidence type="ECO:0000256" key="4">
    <source>
        <dbReference type="ARBA" id="ARBA00022741"/>
    </source>
</evidence>
<dbReference type="EMBL" id="PDCG01000017">
    <property type="protein sequence ID" value="RBP97181.1"/>
    <property type="molecule type" value="Genomic_DNA"/>
</dbReference>
<reference evidence="10 11" key="1">
    <citation type="submission" date="2017-10" db="EMBL/GenBank/DDBJ databases">
        <title>Bifidobacterium xylocopum sp. nov. and Bifidobacterium aemilianum sp. nov., from the carpenter bee (Xylocopa violacea) digestive tract.</title>
        <authorList>
            <person name="Alberoni D."/>
            <person name="Baffoni L."/>
            <person name="Di Gioia D."/>
            <person name="Gaggia F."/>
            <person name="Biavati B."/>
        </authorList>
    </citation>
    <scope>NUCLEOTIDE SEQUENCE [LARGE SCALE GENOMIC DNA]</scope>
    <source>
        <strain evidence="10 11">XV10</strain>
    </source>
</reference>
<dbReference type="GO" id="GO:0004674">
    <property type="term" value="F:protein serine/threonine kinase activity"/>
    <property type="evidence" value="ECO:0007669"/>
    <property type="project" value="UniProtKB-KW"/>
</dbReference>
<feature type="region of interest" description="Disordered" evidence="7">
    <location>
        <begin position="367"/>
        <end position="391"/>
    </location>
</feature>
<evidence type="ECO:0000256" key="8">
    <source>
        <dbReference type="SAM" id="Phobius"/>
    </source>
</evidence>
<dbReference type="Gene3D" id="1.10.510.10">
    <property type="entry name" value="Transferase(Phosphotransferase) domain 1"/>
    <property type="match status" value="1"/>
</dbReference>
<keyword evidence="6" id="KW-0067">ATP-binding</keyword>
<evidence type="ECO:0000256" key="1">
    <source>
        <dbReference type="ARBA" id="ARBA00012513"/>
    </source>
</evidence>
<dbReference type="EC" id="2.7.11.1" evidence="1"/>
<feature type="region of interest" description="Disordered" evidence="7">
    <location>
        <begin position="431"/>
        <end position="463"/>
    </location>
</feature>
<comment type="caution">
    <text evidence="10">The sequence shown here is derived from an EMBL/GenBank/DDBJ whole genome shotgun (WGS) entry which is preliminary data.</text>
</comment>
<evidence type="ECO:0000313" key="11">
    <source>
        <dbReference type="Proteomes" id="UP000252530"/>
    </source>
</evidence>
<keyword evidence="11" id="KW-1185">Reference proteome</keyword>
<name>A0A366K969_9BIFI</name>
<dbReference type="Proteomes" id="UP000252530">
    <property type="component" value="Unassembled WGS sequence"/>
</dbReference>
<sequence length="564" mass="60295">MFSAFGQKTNSGAAPDTGGWYGPISYHLPIDHPLARPDTPQANTHSASRSHRAASLAWLMNIEEETMTSGTAPVPAIEGYDFVQLLGRGSAAMVYLYRQREPGSLLAVKVGRNPLDQDQTQALRREADLMAELSEHPYVLTIHQTGISAEGLGYLVLDYAPRGSYKELIRQRPRTGEQTLDLGVKLASALAQAHRKGIIHRDIKPSNILIGQEGQPLLSDFGISTTIYQTKARTGFSIPWAPPEVLTGHSNGTESADIYSLGATLFACLSGRSPYEYGYQPKTQDELMGQIINRPLPSLDVPGVPKVITRCLAKALAKDPDDRYRSALEFARALQQTQQDCYGQAQPLVVEGVDEYPPALLAGRKGSDSHAGTWAAEAGGRSRGVALSGGQRSSRHHRKAWIIAGVVAIDIAAIALAFTQLVLPNMDSKPAREQAQVSGPGDLGDDRKAAGSHQEGSHQEDLASVRIPAPQGLTGQANDQGASFSWSNPAPRAGDSYAWSLVHEEGGQDSQSQAGAAPGQLSIVNTPTVSIQHPEPGQICIQVSIVRANGQMSDNPATACVTKS</sequence>
<evidence type="ECO:0000256" key="2">
    <source>
        <dbReference type="ARBA" id="ARBA00022527"/>
    </source>
</evidence>
<dbReference type="InterPro" id="IPR000719">
    <property type="entry name" value="Prot_kinase_dom"/>
</dbReference>
<keyword evidence="8" id="KW-0472">Membrane</keyword>
<accession>A0A366K969</accession>
<dbReference type="PROSITE" id="PS00108">
    <property type="entry name" value="PROTEIN_KINASE_ST"/>
    <property type="match status" value="1"/>
</dbReference>
<keyword evidence="5 10" id="KW-0418">Kinase</keyword>
<dbReference type="CDD" id="cd14014">
    <property type="entry name" value="STKc_PknB_like"/>
    <property type="match status" value="1"/>
</dbReference>
<protein>
    <recommendedName>
        <fullName evidence="1">non-specific serine/threonine protein kinase</fullName>
        <ecNumber evidence="1">2.7.11.1</ecNumber>
    </recommendedName>
</protein>
<feature type="transmembrane region" description="Helical" evidence="8">
    <location>
        <begin position="400"/>
        <end position="423"/>
    </location>
</feature>
<dbReference type="Pfam" id="PF00069">
    <property type="entry name" value="Pkinase"/>
    <property type="match status" value="1"/>
</dbReference>
<keyword evidence="4" id="KW-0547">Nucleotide-binding</keyword>
<evidence type="ECO:0000256" key="5">
    <source>
        <dbReference type="ARBA" id="ARBA00022777"/>
    </source>
</evidence>
<organism evidence="10 11">
    <name type="scientific">Bifidobacterium aemilianum</name>
    <dbReference type="NCBI Taxonomy" id="2493120"/>
    <lineage>
        <taxon>Bacteria</taxon>
        <taxon>Bacillati</taxon>
        <taxon>Actinomycetota</taxon>
        <taxon>Actinomycetes</taxon>
        <taxon>Bifidobacteriales</taxon>
        <taxon>Bifidobacteriaceae</taxon>
        <taxon>Bifidobacterium</taxon>
    </lineage>
</organism>
<proteinExistence type="predicted"/>
<dbReference type="SUPFAM" id="SSF56112">
    <property type="entry name" value="Protein kinase-like (PK-like)"/>
    <property type="match status" value="1"/>
</dbReference>
<keyword evidence="8" id="KW-0812">Transmembrane</keyword>
<gene>
    <name evidence="10" type="ORF">CRD60_08160</name>
</gene>
<keyword evidence="2 10" id="KW-0723">Serine/threonine-protein kinase</keyword>
<dbReference type="InterPro" id="IPR011009">
    <property type="entry name" value="Kinase-like_dom_sf"/>
</dbReference>
<dbReference type="PROSITE" id="PS50011">
    <property type="entry name" value="PROTEIN_KINASE_DOM"/>
    <property type="match status" value="1"/>
</dbReference>
<keyword evidence="8" id="KW-1133">Transmembrane helix</keyword>